<dbReference type="Gene3D" id="3.40.830.10">
    <property type="entry name" value="LigB-like"/>
    <property type="match status" value="1"/>
</dbReference>
<dbReference type="Pfam" id="PF02900">
    <property type="entry name" value="LigB"/>
    <property type="match status" value="1"/>
</dbReference>
<dbReference type="CDD" id="cd07951">
    <property type="entry name" value="ED_3B_N_AMMECR1"/>
    <property type="match status" value="1"/>
</dbReference>
<reference evidence="2" key="1">
    <citation type="journal article" date="2014" name="Gene">
        <title>Genome-guided analysis of transformation efficiency and carbon dioxide assimilation by Moorella thermoacetica Y72.</title>
        <authorList>
            <person name="Tsukahara K."/>
            <person name="Kita A."/>
            <person name="Nakashimada Y."/>
            <person name="Hoshino T."/>
            <person name="Murakami K."/>
        </authorList>
    </citation>
    <scope>NUCLEOTIDE SEQUENCE [LARGE SCALE GENOMIC DNA]</scope>
    <source>
        <strain evidence="2">Y72</strain>
    </source>
</reference>
<accession>A0A0S6U970</accession>
<dbReference type="SUPFAM" id="SSF143447">
    <property type="entry name" value="AMMECR1-like"/>
    <property type="match status" value="1"/>
</dbReference>
<dbReference type="PANTHER" id="PTHR13016:SF0">
    <property type="entry name" value="AMME SYNDROME CANDIDATE GENE 1 PROTEIN"/>
    <property type="match status" value="1"/>
</dbReference>
<evidence type="ECO:0000259" key="1">
    <source>
        <dbReference type="PROSITE" id="PS51112"/>
    </source>
</evidence>
<proteinExistence type="predicted"/>
<dbReference type="EMBL" id="DF238840">
    <property type="protein sequence ID" value="GAF25530.1"/>
    <property type="molecule type" value="Genomic_DNA"/>
</dbReference>
<dbReference type="NCBIfam" id="TIGR00296">
    <property type="entry name" value="TIGR00296 family protein"/>
    <property type="match status" value="1"/>
</dbReference>
<feature type="domain" description="AMMECR1" evidence="1">
    <location>
        <begin position="294"/>
        <end position="462"/>
    </location>
</feature>
<protein>
    <submittedName>
        <fullName evidence="2">Uncharacterized conserved protein</fullName>
    </submittedName>
</protein>
<dbReference type="InterPro" id="IPR027485">
    <property type="entry name" value="AMMECR1_N"/>
</dbReference>
<gene>
    <name evidence="2" type="ORF">MTY_0865</name>
</gene>
<dbReference type="InterPro" id="IPR027623">
    <property type="entry name" value="AmmeMemoSam_A"/>
</dbReference>
<organism evidence="2">
    <name type="scientific">Moorella thermoacetica Y72</name>
    <dbReference type="NCBI Taxonomy" id="1325331"/>
    <lineage>
        <taxon>Bacteria</taxon>
        <taxon>Bacillati</taxon>
        <taxon>Bacillota</taxon>
        <taxon>Clostridia</taxon>
        <taxon>Neomoorellales</taxon>
        <taxon>Neomoorellaceae</taxon>
        <taxon>Neomoorella</taxon>
    </lineage>
</organism>
<dbReference type="GO" id="GO:0008198">
    <property type="term" value="F:ferrous iron binding"/>
    <property type="evidence" value="ECO:0007669"/>
    <property type="project" value="InterPro"/>
</dbReference>
<dbReference type="PANTHER" id="PTHR13016">
    <property type="entry name" value="AMMECR1 HOMOLOG"/>
    <property type="match status" value="1"/>
</dbReference>
<dbReference type="Proteomes" id="UP000063718">
    <property type="component" value="Unassembled WGS sequence"/>
</dbReference>
<dbReference type="SUPFAM" id="SSF53213">
    <property type="entry name" value="LigB-like"/>
    <property type="match status" value="1"/>
</dbReference>
<dbReference type="InterPro" id="IPR002733">
    <property type="entry name" value="AMMECR1_domain"/>
</dbReference>
<dbReference type="Pfam" id="PF01871">
    <property type="entry name" value="AMMECR1"/>
    <property type="match status" value="1"/>
</dbReference>
<dbReference type="Gene3D" id="3.30.700.20">
    <property type="entry name" value="Hypothetical protein ph0010, domain 1"/>
    <property type="match status" value="1"/>
</dbReference>
<sequence length="462" mass="49847">MITMGRLLDVGFMPHPPIMVPEVGRGEVVRIKATVAAARELAARVAAHQPEVIIIISPHGPVFRDAVGIWATPELAGDLAAFRAGEVRFKYSLDLDLSRAIASKAREEGIAVAWLDARASSSYGLTPELDHGMMVPLYFLRQAGLEVPLVAMGMAFMERKKLYAFGAALARAVKDSPRRALLVASGDMSHRLLPGAPAGYDPRGKVFDARIRNLLAALDVEGILAIPEDLAEGAGECGLRSFIMGLGALDGYRVKGEVLSYEGPFGVGYLVAHLEPGEEAPERSLLARETAAAREESLPVRLARQSLEHYLRTGKVLPVPDPLPPELAGRAGVFVSLKKNGQLRGCIGTISPTRENLAGEIIYNALAAGLEDPRFPPVTVDELPELQYSVDVLSEPEPATVADLDPKVYGVIVSCGHRRGLLLPDLEGVDTVEEQVAIARQKGGIGPDEPYRLERFKVTRYH</sequence>
<dbReference type="NCBIfam" id="TIGR04335">
    <property type="entry name" value="AmmeMemoSam_A"/>
    <property type="match status" value="1"/>
</dbReference>
<dbReference type="InterPro" id="IPR023473">
    <property type="entry name" value="AMMECR1"/>
</dbReference>
<name>A0A0S6U970_NEOTH</name>
<dbReference type="AlphaFoldDB" id="A0A0S6U970"/>
<dbReference type="GO" id="GO:0016702">
    <property type="term" value="F:oxidoreductase activity, acting on single donors with incorporation of molecular oxygen, incorporation of two atoms of oxygen"/>
    <property type="evidence" value="ECO:0007669"/>
    <property type="project" value="UniProtKB-ARBA"/>
</dbReference>
<evidence type="ECO:0000313" key="2">
    <source>
        <dbReference type="EMBL" id="GAF25530.1"/>
    </source>
</evidence>
<dbReference type="InterPro" id="IPR004183">
    <property type="entry name" value="Xdiol_dOase_suB"/>
</dbReference>
<dbReference type="PROSITE" id="PS51112">
    <property type="entry name" value="AMMECR1"/>
    <property type="match status" value="1"/>
</dbReference>
<dbReference type="InterPro" id="IPR036071">
    <property type="entry name" value="AMMECR1_dom_sf"/>
</dbReference>